<dbReference type="KEGG" id="nia:A8C56_00580"/>
<dbReference type="RefSeq" id="WP_067750715.1">
    <property type="nucleotide sequence ID" value="NZ_CP015772.1"/>
</dbReference>
<evidence type="ECO:0000256" key="3">
    <source>
        <dbReference type="ARBA" id="ARBA00012663"/>
    </source>
</evidence>
<evidence type="ECO:0000256" key="4">
    <source>
        <dbReference type="ARBA" id="ARBA00022801"/>
    </source>
</evidence>
<dbReference type="InterPro" id="IPR001466">
    <property type="entry name" value="Beta-lactam-related"/>
</dbReference>
<dbReference type="InterPro" id="IPR017853">
    <property type="entry name" value="GH"/>
</dbReference>
<proteinExistence type="inferred from homology"/>
<dbReference type="GO" id="GO:0004563">
    <property type="term" value="F:beta-N-acetylhexosaminidase activity"/>
    <property type="evidence" value="ECO:0007669"/>
    <property type="project" value="UniProtKB-EC"/>
</dbReference>
<evidence type="ECO:0000259" key="7">
    <source>
        <dbReference type="Pfam" id="PF00933"/>
    </source>
</evidence>
<keyword evidence="4 8" id="KW-0378">Hydrolase</keyword>
<dbReference type="GO" id="GO:0009254">
    <property type="term" value="P:peptidoglycan turnover"/>
    <property type="evidence" value="ECO:0007669"/>
    <property type="project" value="TreeGrafter"/>
</dbReference>
<evidence type="ECO:0000259" key="6">
    <source>
        <dbReference type="Pfam" id="PF00144"/>
    </source>
</evidence>
<accession>A0A1A9HXW9</accession>
<dbReference type="PRINTS" id="PR00133">
    <property type="entry name" value="GLHYDRLASE3"/>
</dbReference>
<feature type="domain" description="Beta-lactamase-related" evidence="6">
    <location>
        <begin position="590"/>
        <end position="950"/>
    </location>
</feature>
<dbReference type="EMBL" id="CP015772">
    <property type="protein sequence ID" value="ANH79669.1"/>
    <property type="molecule type" value="Genomic_DNA"/>
</dbReference>
<comment type="catalytic activity">
    <reaction evidence="1">
        <text>Hydrolysis of terminal non-reducing N-acetyl-D-hexosamine residues in N-acetyl-beta-D-hexosaminides.</text>
        <dbReference type="EC" id="3.2.1.52"/>
    </reaction>
</comment>
<evidence type="ECO:0000256" key="2">
    <source>
        <dbReference type="ARBA" id="ARBA00005336"/>
    </source>
</evidence>
<dbReference type="InterPro" id="IPR036962">
    <property type="entry name" value="Glyco_hydro_3_N_sf"/>
</dbReference>
<dbReference type="Proteomes" id="UP000077667">
    <property type="component" value="Chromosome"/>
</dbReference>
<organism evidence="8 9">
    <name type="scientific">Niabella ginsenosidivorans</name>
    <dbReference type="NCBI Taxonomy" id="1176587"/>
    <lineage>
        <taxon>Bacteria</taxon>
        <taxon>Pseudomonadati</taxon>
        <taxon>Bacteroidota</taxon>
        <taxon>Chitinophagia</taxon>
        <taxon>Chitinophagales</taxon>
        <taxon>Chitinophagaceae</taxon>
        <taxon>Niabella</taxon>
    </lineage>
</organism>
<evidence type="ECO:0000313" key="9">
    <source>
        <dbReference type="Proteomes" id="UP000077667"/>
    </source>
</evidence>
<dbReference type="EC" id="3.2.1.52" evidence="3"/>
<reference evidence="8 9" key="1">
    <citation type="submission" date="2016-05" db="EMBL/GenBank/DDBJ databases">
        <title>Niabella ginsenosidivorans BS26 whole genome sequencing.</title>
        <authorList>
            <person name="Im W.T."/>
            <person name="Siddiqi M.Z."/>
        </authorList>
    </citation>
    <scope>NUCLEOTIDE SEQUENCE [LARGE SCALE GENOMIC DNA]</scope>
    <source>
        <strain evidence="8 9">BS26</strain>
    </source>
</reference>
<dbReference type="InterPro" id="IPR036881">
    <property type="entry name" value="Glyco_hydro_3_C_sf"/>
</dbReference>
<dbReference type="GO" id="GO:0005975">
    <property type="term" value="P:carbohydrate metabolic process"/>
    <property type="evidence" value="ECO:0007669"/>
    <property type="project" value="InterPro"/>
</dbReference>
<dbReference type="InterPro" id="IPR012338">
    <property type="entry name" value="Beta-lactam/transpept-like"/>
</dbReference>
<protein>
    <recommendedName>
        <fullName evidence="3">beta-N-acetylhexosaminidase</fullName>
        <ecNumber evidence="3">3.2.1.52</ecNumber>
    </recommendedName>
</protein>
<evidence type="ECO:0000256" key="5">
    <source>
        <dbReference type="ARBA" id="ARBA00023295"/>
    </source>
</evidence>
<dbReference type="InterPro" id="IPR050226">
    <property type="entry name" value="NagZ_Beta-hexosaminidase"/>
</dbReference>
<dbReference type="Pfam" id="PF00144">
    <property type="entry name" value="Beta-lactamase"/>
    <property type="match status" value="1"/>
</dbReference>
<sequence>MKSKGLYALLLIAFFIPGFIHAQYKSSLPEDKWVDSVYKSLSKDQRIAQLIIVRAHSNLKADHVAKVAGDIQKYNIGALCFFQGGPVRQANLTNYYQSLAKTPLMITIDGEYGLGMRLDSVIKFPYQMTIGALSDTSLVYEMGLAVGRQHKRLGVHVNYAPDVDVNNNPNNPVIGFRSFGEDKYKVAAMGVAYMKGMQDAGIMACAKHFPGHGDVAVDSHLDLPVINKTVNQLADLELYPFKEMIRAGVQSIMVGHLFVPSIDPTPHHATSISKSAVDGLLRKQLGFNGLVFTDALEMKGVAKYFPGGTIAVESLIAGNDMLCLPESVPGTIKAVNDAIKKGRLNWNDIEAKVRRVLHAKYNLGLNHPEPVSTEHLTEDLNAETDALREKIAQKALTIVNMVNPDGFRNDFFNLPLKGKKVAYVAFTDGTQTTLAKRLRDDLNADVYYINYNDAIGKGGTVVKKVIDEKYDAVIIGFHNIGLRKGGSNFGISKNALQNWYSLNRQNAVTMVFGNPLSLGNFCTASSLVAAYEDDPVFQNVAADWLLSKFAATGKLPVTVCNWKFGTGMIQKDTQSGFMRPIDDARFAAIDSIAEDGIQKKAYPGCVILAAKDGKIVFHKAFGNFEYDSTHPMQLSSIFDLASVTKVSATTVSVMKLYEEGKIDLKKRLEDYLPWTRKTNKAKLTLEDIILHQAGMVPFIPFYKQTLNPDGTVRNDLYRTTATEGFTTQVARDLYIRNDYKDTIWREILESPVTPPGKEYVYSDNDFWFLGKIVEAITKMPLEEYVQKTFYQPMRMATTGFHPLERFPLDVIVPTEKETHFRNQLIQGTVHDEGSALGGGVAGHAGLFSDAYDLGKLYQMLLNGGELNGQRFLKWETIQYFTAYHSPISRRGYGFDKPEKDNATSHDPYPGKYASPQAYGHTGFTGTCVWVDPRYNILYIFLSNRVYPTRDNPWLSRLSIRGNILDAIYKAEVPNLAN</sequence>
<dbReference type="SUPFAM" id="SSF51445">
    <property type="entry name" value="(Trans)glycosidases"/>
    <property type="match status" value="1"/>
</dbReference>
<dbReference type="Gene3D" id="3.20.20.300">
    <property type="entry name" value="Glycoside hydrolase, family 3, N-terminal domain"/>
    <property type="match status" value="1"/>
</dbReference>
<dbReference type="Pfam" id="PF00933">
    <property type="entry name" value="Glyco_hydro_3"/>
    <property type="match status" value="1"/>
</dbReference>
<dbReference type="InterPro" id="IPR001764">
    <property type="entry name" value="Glyco_hydro_3_N"/>
</dbReference>
<name>A0A1A9HXW9_9BACT</name>
<dbReference type="AlphaFoldDB" id="A0A1A9HXW9"/>
<comment type="similarity">
    <text evidence="2">Belongs to the glycosyl hydrolase 3 family.</text>
</comment>
<keyword evidence="9" id="KW-1185">Reference proteome</keyword>
<dbReference type="Gene3D" id="3.40.710.10">
    <property type="entry name" value="DD-peptidase/beta-lactamase superfamily"/>
    <property type="match status" value="1"/>
</dbReference>
<keyword evidence="5" id="KW-0326">Glycosidase</keyword>
<dbReference type="Gene3D" id="3.40.50.1700">
    <property type="entry name" value="Glycoside hydrolase family 3 C-terminal domain"/>
    <property type="match status" value="1"/>
</dbReference>
<dbReference type="PANTHER" id="PTHR30480">
    <property type="entry name" value="BETA-HEXOSAMINIDASE-RELATED"/>
    <property type="match status" value="1"/>
</dbReference>
<dbReference type="PANTHER" id="PTHR30480:SF13">
    <property type="entry name" value="BETA-HEXOSAMINIDASE"/>
    <property type="match status" value="1"/>
</dbReference>
<dbReference type="STRING" id="1176587.A8C56_00580"/>
<evidence type="ECO:0000313" key="8">
    <source>
        <dbReference type="EMBL" id="ANH79669.1"/>
    </source>
</evidence>
<feature type="domain" description="Glycoside hydrolase family 3 N-terminal" evidence="7">
    <location>
        <begin position="44"/>
        <end position="358"/>
    </location>
</feature>
<dbReference type="SUPFAM" id="SSF56601">
    <property type="entry name" value="beta-lactamase/transpeptidase-like"/>
    <property type="match status" value="1"/>
</dbReference>
<dbReference type="OrthoDB" id="9805821at2"/>
<gene>
    <name evidence="8" type="ORF">A8C56_00580</name>
</gene>
<evidence type="ECO:0000256" key="1">
    <source>
        <dbReference type="ARBA" id="ARBA00001231"/>
    </source>
</evidence>